<dbReference type="Proteomes" id="UP001597042">
    <property type="component" value="Unassembled WGS sequence"/>
</dbReference>
<dbReference type="RefSeq" id="WP_378749105.1">
    <property type="nucleotide sequence ID" value="NZ_JBHSSV010000001.1"/>
</dbReference>
<evidence type="ECO:0000313" key="2">
    <source>
        <dbReference type="EMBL" id="MFD0781623.1"/>
    </source>
</evidence>
<evidence type="ECO:0008006" key="4">
    <source>
        <dbReference type="Google" id="ProtNLM"/>
    </source>
</evidence>
<keyword evidence="1" id="KW-0472">Membrane</keyword>
<feature type="transmembrane region" description="Helical" evidence="1">
    <location>
        <begin position="6"/>
        <end position="27"/>
    </location>
</feature>
<proteinExistence type="predicted"/>
<comment type="caution">
    <text evidence="2">The sequence shown here is derived from an EMBL/GenBank/DDBJ whole genome shotgun (WGS) entry which is preliminary data.</text>
</comment>
<reference evidence="3" key="1">
    <citation type="journal article" date="2019" name="Int. J. Syst. Evol. Microbiol.">
        <title>The Global Catalogue of Microorganisms (GCM) 10K type strain sequencing project: providing services to taxonomists for standard genome sequencing and annotation.</title>
        <authorList>
            <consortium name="The Broad Institute Genomics Platform"/>
            <consortium name="The Broad Institute Genome Sequencing Center for Infectious Disease"/>
            <person name="Wu L."/>
            <person name="Ma J."/>
        </authorList>
    </citation>
    <scope>NUCLEOTIDE SEQUENCE [LARGE SCALE GENOMIC DNA]</scope>
    <source>
        <strain evidence="3">CCUG 50754</strain>
    </source>
</reference>
<gene>
    <name evidence="2" type="ORF">ACFQZV_10005</name>
</gene>
<sequence>MSDVMGWGTILVVLAIPVVFACVGYALRRRSKADGVPQPSSGGLLGFDELFHPSAHSARIVWEAEQEITVPAPTPDKGPGVIEAHIRIVLEVHSPSPESERPVR</sequence>
<keyword evidence="1" id="KW-1133">Transmembrane helix</keyword>
<protein>
    <recommendedName>
        <fullName evidence="4">Secreted protein</fullName>
    </recommendedName>
</protein>
<keyword evidence="3" id="KW-1185">Reference proteome</keyword>
<evidence type="ECO:0000313" key="3">
    <source>
        <dbReference type="Proteomes" id="UP001597042"/>
    </source>
</evidence>
<name>A0ABW2ZSJ0_9MICO</name>
<keyword evidence="1" id="KW-0812">Transmembrane</keyword>
<evidence type="ECO:0000256" key="1">
    <source>
        <dbReference type="SAM" id="Phobius"/>
    </source>
</evidence>
<organism evidence="2 3">
    <name type="scientific">Microbacterium koreense</name>
    <dbReference type="NCBI Taxonomy" id="323761"/>
    <lineage>
        <taxon>Bacteria</taxon>
        <taxon>Bacillati</taxon>
        <taxon>Actinomycetota</taxon>
        <taxon>Actinomycetes</taxon>
        <taxon>Micrococcales</taxon>
        <taxon>Microbacteriaceae</taxon>
        <taxon>Microbacterium</taxon>
    </lineage>
</organism>
<dbReference type="EMBL" id="JBHTIM010000001">
    <property type="protein sequence ID" value="MFD0781623.1"/>
    <property type="molecule type" value="Genomic_DNA"/>
</dbReference>
<accession>A0ABW2ZSJ0</accession>